<dbReference type="PANTHER" id="PTHR16038">
    <property type="entry name" value="NOP SEVEN ASSOCIATED PROTEIN 1"/>
    <property type="match status" value="1"/>
</dbReference>
<keyword evidence="3" id="KW-1185">Reference proteome</keyword>
<dbReference type="GO" id="GO:0030687">
    <property type="term" value="C:preribosome, large subunit precursor"/>
    <property type="evidence" value="ECO:0007669"/>
    <property type="project" value="TreeGrafter"/>
</dbReference>
<protein>
    <recommendedName>
        <fullName evidence="4">Ribosome biogenesis protein NSA1</fullName>
    </recommendedName>
</protein>
<feature type="region of interest" description="Disordered" evidence="1">
    <location>
        <begin position="394"/>
        <end position="417"/>
    </location>
</feature>
<feature type="region of interest" description="Disordered" evidence="1">
    <location>
        <begin position="475"/>
        <end position="498"/>
    </location>
</feature>
<dbReference type="InterPro" id="IPR037379">
    <property type="entry name" value="WDR74/Nsa1"/>
</dbReference>
<name>G7YHD3_CLOSI</name>
<reference key="2">
    <citation type="submission" date="2011-10" db="EMBL/GenBank/DDBJ databases">
        <title>The genome and transcriptome sequence of Clonorchis sinensis provide insights into the carcinogenic liver fluke.</title>
        <authorList>
            <person name="Wang X."/>
            <person name="Huang Y."/>
            <person name="Chen W."/>
            <person name="Liu H."/>
            <person name="Guo L."/>
            <person name="Chen Y."/>
            <person name="Luo F."/>
            <person name="Zhou W."/>
            <person name="Sun J."/>
            <person name="Mao Q."/>
            <person name="Liang P."/>
            <person name="Zhou C."/>
            <person name="Tian Y."/>
            <person name="Men J."/>
            <person name="Lv X."/>
            <person name="Huang L."/>
            <person name="Zhou J."/>
            <person name="Hu Y."/>
            <person name="Li R."/>
            <person name="Zhang F."/>
            <person name="Lei H."/>
            <person name="Li X."/>
            <person name="Hu X."/>
            <person name="Liang C."/>
            <person name="Xu J."/>
            <person name="Wu Z."/>
            <person name="Yu X."/>
        </authorList>
    </citation>
    <scope>NUCLEOTIDE SEQUENCE</scope>
    <source>
        <strain>Henan</strain>
    </source>
</reference>
<feature type="non-terminal residue" evidence="2">
    <location>
        <position position="1"/>
    </location>
</feature>
<accession>G7YHD3</accession>
<evidence type="ECO:0000313" key="2">
    <source>
        <dbReference type="EMBL" id="GAA52366.1"/>
    </source>
</evidence>
<feature type="compositionally biased region" description="Basic and acidic residues" evidence="1">
    <location>
        <begin position="475"/>
        <end position="485"/>
    </location>
</feature>
<dbReference type="AlphaFoldDB" id="G7YHD3"/>
<organism evidence="2 3">
    <name type="scientific">Clonorchis sinensis</name>
    <name type="common">Chinese liver fluke</name>
    <dbReference type="NCBI Taxonomy" id="79923"/>
    <lineage>
        <taxon>Eukaryota</taxon>
        <taxon>Metazoa</taxon>
        <taxon>Spiralia</taxon>
        <taxon>Lophotrochozoa</taxon>
        <taxon>Platyhelminthes</taxon>
        <taxon>Trematoda</taxon>
        <taxon>Digenea</taxon>
        <taxon>Opisthorchiida</taxon>
        <taxon>Opisthorchiata</taxon>
        <taxon>Opisthorchiidae</taxon>
        <taxon>Clonorchis</taxon>
    </lineage>
</organism>
<feature type="compositionally biased region" description="Acidic residues" evidence="1">
    <location>
        <begin position="405"/>
        <end position="417"/>
    </location>
</feature>
<sequence>GTRAERFSAICWGKTRKLVKRIRKHFSRQNPAKLNYPAENDRVKQLTPVTRSMRTSRFMSSTEYPMDCDYQSDGFAWLQPKHSVIGVAELWEGMSQCLAREFNDRMVRGSHPTSTSRLPLSRPGEPGSMSVFVLPSDGMAICLSFTISSATFGYVVFEQPLPITVKHLDKLVEHRIRKHYWSAARYELPTRTARQSTASYMSIEEYKQDMPLRYSLRPKTTGFPPRMEDEPEIWPITRGLAFTEAPGIGVRIVAGNAIGDLCFLDLRLPKESIVVADGEDCETPLCPGQIKSRGARAPEPPVGVRTLPGASGSITGLACGGAGFANSPVVNPAALFESQPVLIASSLDRYLRIYNRDTGDRLAKLYAKLPITSFLISDSADFSAVDRLSKQTVEKAEADGKGDANAEETSESEEEFDELWNQLEPVDDEAMDGEPKRKKGRRKLVLYAKLPITSFLISDSADFSAVDRLSKQTVEKAEADGKGDANAEETSESEEEFDELWNQLEPVDDEAMDGEPKRKKGVFVAYYEDFGGKCTIYFWLVELGRIP</sequence>
<evidence type="ECO:0000313" key="3">
    <source>
        <dbReference type="Proteomes" id="UP000008909"/>
    </source>
</evidence>
<evidence type="ECO:0000256" key="1">
    <source>
        <dbReference type="SAM" id="MobiDB-lite"/>
    </source>
</evidence>
<dbReference type="PANTHER" id="PTHR16038:SF4">
    <property type="entry name" value="WD REPEAT-CONTAINING PROTEIN 74"/>
    <property type="match status" value="1"/>
</dbReference>
<feature type="compositionally biased region" description="Acidic residues" evidence="1">
    <location>
        <begin position="486"/>
        <end position="498"/>
    </location>
</feature>
<dbReference type="EMBL" id="DF143281">
    <property type="protein sequence ID" value="GAA52366.1"/>
    <property type="molecule type" value="Genomic_DNA"/>
</dbReference>
<proteinExistence type="predicted"/>
<evidence type="ECO:0008006" key="4">
    <source>
        <dbReference type="Google" id="ProtNLM"/>
    </source>
</evidence>
<dbReference type="GO" id="GO:0042273">
    <property type="term" value="P:ribosomal large subunit biogenesis"/>
    <property type="evidence" value="ECO:0007669"/>
    <property type="project" value="InterPro"/>
</dbReference>
<feature type="compositionally biased region" description="Basic and acidic residues" evidence="1">
    <location>
        <begin position="394"/>
        <end position="404"/>
    </location>
</feature>
<dbReference type="Proteomes" id="UP000008909">
    <property type="component" value="Unassembled WGS sequence"/>
</dbReference>
<gene>
    <name evidence="2" type="ORF">CLF_107933</name>
</gene>
<reference evidence="2" key="1">
    <citation type="journal article" date="2011" name="Genome Biol.">
        <title>The draft genome of the carcinogenic human liver fluke Clonorchis sinensis.</title>
        <authorList>
            <person name="Wang X."/>
            <person name="Chen W."/>
            <person name="Huang Y."/>
            <person name="Sun J."/>
            <person name="Men J."/>
            <person name="Liu H."/>
            <person name="Luo F."/>
            <person name="Guo L."/>
            <person name="Lv X."/>
            <person name="Deng C."/>
            <person name="Zhou C."/>
            <person name="Fan Y."/>
            <person name="Li X."/>
            <person name="Huang L."/>
            <person name="Hu Y."/>
            <person name="Liang C."/>
            <person name="Hu X."/>
            <person name="Xu J."/>
            <person name="Yu X."/>
        </authorList>
    </citation>
    <scope>NUCLEOTIDE SEQUENCE [LARGE SCALE GENOMIC DNA]</scope>
    <source>
        <strain evidence="2">Henan</strain>
    </source>
</reference>
<dbReference type="GO" id="GO:0005730">
    <property type="term" value="C:nucleolus"/>
    <property type="evidence" value="ECO:0007669"/>
    <property type="project" value="InterPro"/>
</dbReference>